<dbReference type="InterPro" id="IPR041679">
    <property type="entry name" value="DNA2/NAM7-like_C"/>
</dbReference>
<dbReference type="GO" id="GO:0016787">
    <property type="term" value="F:hydrolase activity"/>
    <property type="evidence" value="ECO:0007669"/>
    <property type="project" value="UniProtKB-KW"/>
</dbReference>
<dbReference type="InterPro" id="IPR047187">
    <property type="entry name" value="SF1_C_Upf1"/>
</dbReference>
<dbReference type="PANTHER" id="PTHR10887">
    <property type="entry name" value="DNA2/NAM7 HELICASE FAMILY"/>
    <property type="match status" value="1"/>
</dbReference>
<dbReference type="Pfam" id="PF13087">
    <property type="entry name" value="AAA_12"/>
    <property type="match status" value="1"/>
</dbReference>
<dbReference type="InterPro" id="IPR045055">
    <property type="entry name" value="DNA2/NAM7-like"/>
</dbReference>
<dbReference type="GO" id="GO:0004386">
    <property type="term" value="F:helicase activity"/>
    <property type="evidence" value="ECO:0007669"/>
    <property type="project" value="UniProtKB-KW"/>
</dbReference>
<feature type="domain" description="AMP-binding enzyme C-terminal" evidence="9">
    <location>
        <begin position="1250"/>
        <end position="1304"/>
    </location>
</feature>
<evidence type="ECO:0000256" key="2">
    <source>
        <dbReference type="ARBA" id="ARBA00022801"/>
    </source>
</evidence>
<evidence type="ECO:0000313" key="12">
    <source>
        <dbReference type="Proteomes" id="UP001161247"/>
    </source>
</evidence>
<dbReference type="EMBL" id="OX459123">
    <property type="protein sequence ID" value="CAI9110339.1"/>
    <property type="molecule type" value="Genomic_DNA"/>
</dbReference>
<evidence type="ECO:0000259" key="9">
    <source>
        <dbReference type="Pfam" id="PF13193"/>
    </source>
</evidence>
<dbReference type="Gene3D" id="3.40.50.300">
    <property type="entry name" value="P-loop containing nucleotide triphosphate hydrolases"/>
    <property type="match status" value="2"/>
</dbReference>
<feature type="domain" description="DNA2/NAM7 helicase-like C-terminal" evidence="8">
    <location>
        <begin position="628"/>
        <end position="824"/>
    </location>
</feature>
<dbReference type="InterPro" id="IPR045851">
    <property type="entry name" value="AMP-bd_C_sf"/>
</dbReference>
<gene>
    <name evidence="11" type="ORF">OLC1_LOCUS18014</name>
</gene>
<dbReference type="SUPFAM" id="SSF52540">
    <property type="entry name" value="P-loop containing nucleoside triphosphate hydrolases"/>
    <property type="match status" value="1"/>
</dbReference>
<keyword evidence="3" id="KW-0347">Helicase</keyword>
<evidence type="ECO:0000259" key="8">
    <source>
        <dbReference type="Pfam" id="PF13087"/>
    </source>
</evidence>
<evidence type="ECO:0000259" key="10">
    <source>
        <dbReference type="Pfam" id="PF20073"/>
    </source>
</evidence>
<sequence>MMMMTRNTNKKEESRSPGLVDAIFSWSISDVINKNLYSNKVRPISETFSSTDQYLKSFIHPLLEETRAGLSASLNTLARAPACEVFDVKLSKDFKTPKDLYYTISLKPIRDNEKKGAVYEPEYGDLIALTDARPKCIDDLNRYKRPYTLAVIQGLKEQDKTNVPILSSKPIEFEKEDDKDKRGDKLFAVYLVNLTTNLRIWKALNPDPEVANMKILRTVLKVEPRVDVPACTLCSLHKATGVSELNQIAAIREFRLNDSQQKAVLSCIATKDCYHRNTVKLIWGPPGTGKTKTVASLLFVLFKMKCRTLTCAPTNVAVIGIVNRLMTSLRPTLEFDSYGLGDIVLFGNGERMKIDDDKELGDVFLEYRVSSILQCFSPITGFRGSIGSMIQLLEEPEEQYHLYIRTKKEKLERADDYEGEDLLTFEEFFLKKFKLKRKQLSLCIRTLITHLPTSFIPRDTAKEMFRVLTALEAVNSSCLKNIASGLGVKDALHGMLPKAFSSWLLKIASSESTARDDVLHEILLNLKLIEDKIRIPDFADDDQIRSFCLANARLIFCTASSSAKLLTDQAEKVIPLELLIVDEAAQLKECESAVALQIPGLRHAILIGDQKQLPAMVQSKMCEEAVFGRSLFQRLEELGHPKHLLNVQYRMHPSISRFPNAEFYGKQIMDGPNVNDDSYNQRFLEGSMYGSYSFIDINEGTEQFDKYSPKNMVEVYVVAEIIASLYQQFQVSKRKVRIGCISPYKTQVFAIQEKLGKLYSADANSDFSVSVRSVDGFQGGEEDIIIISTVRCNGNGSIGFLSNHQRTNVSLTRARHCLWILGNSATLTNSGSVWKKLVLDAKDRGCFYNARDDYKLARAISRALLEVDSCSNDPTKSLVSVLAPNIPATYEMHFAVPMAGAVLNTINTRLDAKTFSTILKHSEAKIFFVDFQYVPQATEALQLLLLGNINMPNSFQFPESSSSIISAPPRAVRARRNRGGMGCNSVELYIRETSAPKGVVCSPRGAYLSTLSLLLGWETGTEPVYLWSLPMFHCNGWTFTWGVAARGGTMFTSETRCLRRSTTPLLNTMSPTSLENNQPGSNSHWRSPASAPPLALLEKIEALGFYVTHAYGKTEATGPALVCEWHAQWNQLSANDRAKLKARQGVSILTLADVDVKDLETMENVPRDGKTMGEIVLRGSSIMKGYLEDEQATAKAFHKGWSVTGDVGVIHPDGYLEIKDRSKDVIFSGGENISSVEVESSLLWQCHTPSGEKVLVHVTLVKNIEAAGVTQVDIIAHCRQNLPAFMVPKKVEFMDELPKTSTGKIQKFQLRALAKTFVVET</sequence>
<evidence type="ECO:0000256" key="1">
    <source>
        <dbReference type="ARBA" id="ARBA00022741"/>
    </source>
</evidence>
<evidence type="ECO:0000313" key="11">
    <source>
        <dbReference type="EMBL" id="CAI9110339.1"/>
    </source>
</evidence>
<feature type="region of interest" description="Disordered" evidence="5">
    <location>
        <begin position="1068"/>
        <end position="1089"/>
    </location>
</feature>
<feature type="domain" description="DUF6469" evidence="10">
    <location>
        <begin position="112"/>
        <end position="205"/>
    </location>
</feature>
<dbReference type="Pfam" id="PF20073">
    <property type="entry name" value="DUF6469"/>
    <property type="match status" value="1"/>
</dbReference>
<dbReference type="Pfam" id="PF13086">
    <property type="entry name" value="AAA_11"/>
    <property type="match status" value="1"/>
</dbReference>
<dbReference type="GO" id="GO:0005694">
    <property type="term" value="C:chromosome"/>
    <property type="evidence" value="ECO:0007669"/>
    <property type="project" value="UniProtKB-ARBA"/>
</dbReference>
<evidence type="ECO:0000256" key="5">
    <source>
        <dbReference type="SAM" id="MobiDB-lite"/>
    </source>
</evidence>
<evidence type="ECO:0000256" key="4">
    <source>
        <dbReference type="ARBA" id="ARBA00022840"/>
    </source>
</evidence>
<evidence type="ECO:0000259" key="7">
    <source>
        <dbReference type="Pfam" id="PF13086"/>
    </source>
</evidence>
<dbReference type="InterPro" id="IPR045529">
    <property type="entry name" value="DUF6469"/>
</dbReference>
<organism evidence="11 12">
    <name type="scientific">Oldenlandia corymbosa var. corymbosa</name>
    <dbReference type="NCBI Taxonomy" id="529605"/>
    <lineage>
        <taxon>Eukaryota</taxon>
        <taxon>Viridiplantae</taxon>
        <taxon>Streptophyta</taxon>
        <taxon>Embryophyta</taxon>
        <taxon>Tracheophyta</taxon>
        <taxon>Spermatophyta</taxon>
        <taxon>Magnoliopsida</taxon>
        <taxon>eudicotyledons</taxon>
        <taxon>Gunneridae</taxon>
        <taxon>Pentapetalae</taxon>
        <taxon>asterids</taxon>
        <taxon>lamiids</taxon>
        <taxon>Gentianales</taxon>
        <taxon>Rubiaceae</taxon>
        <taxon>Rubioideae</taxon>
        <taxon>Spermacoceae</taxon>
        <taxon>Hedyotis-Oldenlandia complex</taxon>
        <taxon>Oldenlandia</taxon>
    </lineage>
</organism>
<dbReference type="FunFam" id="3.40.50.300:FF:000326">
    <property type="entry name" value="P-loop containing nucleoside triphosphate hydrolase"/>
    <property type="match status" value="1"/>
</dbReference>
<dbReference type="Pfam" id="PF00501">
    <property type="entry name" value="AMP-binding"/>
    <property type="match status" value="2"/>
</dbReference>
<dbReference type="SUPFAM" id="SSF56801">
    <property type="entry name" value="Acetyl-CoA synthetase-like"/>
    <property type="match status" value="1"/>
</dbReference>
<dbReference type="Pfam" id="PF13193">
    <property type="entry name" value="AMP-binding_C"/>
    <property type="match status" value="1"/>
</dbReference>
<feature type="domain" description="DNA2/NAM7 helicase helicase" evidence="7">
    <location>
        <begin position="256"/>
        <end position="620"/>
    </location>
</feature>
<keyword evidence="12" id="KW-1185">Reference proteome</keyword>
<dbReference type="InterPro" id="IPR027417">
    <property type="entry name" value="P-loop_NTPase"/>
</dbReference>
<evidence type="ECO:0000259" key="6">
    <source>
        <dbReference type="Pfam" id="PF00501"/>
    </source>
</evidence>
<keyword evidence="2" id="KW-0378">Hydrolase</keyword>
<dbReference type="Proteomes" id="UP001161247">
    <property type="component" value="Chromosome 6"/>
</dbReference>
<feature type="compositionally biased region" description="Polar residues" evidence="5">
    <location>
        <begin position="1068"/>
        <end position="1085"/>
    </location>
</feature>
<dbReference type="PANTHER" id="PTHR10887:SF522">
    <property type="entry name" value="P-LOOP CONTAINING NUCLEOSIDE TRIPHOSPHATE HYDROLASES SUPERFAMILY PROTEIN"/>
    <property type="match status" value="1"/>
</dbReference>
<dbReference type="CDD" id="cd18808">
    <property type="entry name" value="SF1_C_Upf1"/>
    <property type="match status" value="1"/>
</dbReference>
<dbReference type="Gene3D" id="2.30.38.10">
    <property type="entry name" value="Luciferase, Domain 3"/>
    <property type="match status" value="1"/>
</dbReference>
<dbReference type="InterPro" id="IPR025110">
    <property type="entry name" value="AMP-bd_C"/>
</dbReference>
<dbReference type="InterPro" id="IPR000873">
    <property type="entry name" value="AMP-dep_synth/lig_dom"/>
</dbReference>
<name>A0AAV1DU47_OLDCO</name>
<keyword evidence="1" id="KW-0547">Nucleotide-binding</keyword>
<feature type="domain" description="AMP-dependent synthetase/ligase" evidence="6">
    <location>
        <begin position="854"/>
        <end position="935"/>
    </location>
</feature>
<protein>
    <submittedName>
        <fullName evidence="11">OLC1v1010345C1</fullName>
    </submittedName>
</protein>
<keyword evidence="4" id="KW-0067">ATP-binding</keyword>
<reference evidence="11" key="1">
    <citation type="submission" date="2023-03" db="EMBL/GenBank/DDBJ databases">
        <authorList>
            <person name="Julca I."/>
        </authorList>
    </citation>
    <scope>NUCLEOTIDE SEQUENCE</scope>
</reference>
<dbReference type="InterPro" id="IPR041677">
    <property type="entry name" value="DNA2/NAM7_AAA_11"/>
</dbReference>
<evidence type="ECO:0000256" key="3">
    <source>
        <dbReference type="ARBA" id="ARBA00022806"/>
    </source>
</evidence>
<dbReference type="GO" id="GO:0005524">
    <property type="term" value="F:ATP binding"/>
    <property type="evidence" value="ECO:0007669"/>
    <property type="project" value="UniProtKB-KW"/>
</dbReference>
<accession>A0AAV1DU47</accession>
<proteinExistence type="predicted"/>
<dbReference type="Gene3D" id="3.30.300.30">
    <property type="match status" value="1"/>
</dbReference>
<dbReference type="Gene3D" id="3.40.50.980">
    <property type="match status" value="2"/>
</dbReference>
<feature type="domain" description="AMP-dependent synthetase/ligase" evidence="6">
    <location>
        <begin position="993"/>
        <end position="1187"/>
    </location>
</feature>